<dbReference type="AlphaFoldDB" id="A0A7Y9DXE3"/>
<dbReference type="InterPro" id="IPR000120">
    <property type="entry name" value="Amidase"/>
</dbReference>
<name>A0A7Y9DXE3_9PSEU</name>
<comment type="caution">
    <text evidence="2">The sequence shown here is derived from an EMBL/GenBank/DDBJ whole genome shotgun (WGS) entry which is preliminary data.</text>
</comment>
<reference evidence="2 3" key="1">
    <citation type="submission" date="2020-07" db="EMBL/GenBank/DDBJ databases">
        <title>Sequencing the genomes of 1000 actinobacteria strains.</title>
        <authorList>
            <person name="Klenk H.-P."/>
        </authorList>
    </citation>
    <scope>NUCLEOTIDE SEQUENCE [LARGE SCALE GENOMIC DNA]</scope>
    <source>
        <strain evidence="2 3">DSM 45772</strain>
    </source>
</reference>
<dbReference type="Gene3D" id="3.90.1300.10">
    <property type="entry name" value="Amidase signature (AS) domain"/>
    <property type="match status" value="1"/>
</dbReference>
<evidence type="ECO:0000313" key="2">
    <source>
        <dbReference type="EMBL" id="NYD37211.1"/>
    </source>
</evidence>
<dbReference type="InterPro" id="IPR036928">
    <property type="entry name" value="AS_sf"/>
</dbReference>
<gene>
    <name evidence="2" type="ORF">BJ983_003313</name>
</gene>
<dbReference type="SUPFAM" id="SSF75304">
    <property type="entry name" value="Amidase signature (AS) enzymes"/>
    <property type="match status" value="1"/>
</dbReference>
<evidence type="ECO:0000313" key="3">
    <source>
        <dbReference type="Proteomes" id="UP000535890"/>
    </source>
</evidence>
<dbReference type="EC" id="3.5.1.4" evidence="2"/>
<dbReference type="PANTHER" id="PTHR11895">
    <property type="entry name" value="TRANSAMIDASE"/>
    <property type="match status" value="1"/>
</dbReference>
<accession>A0A7Y9DXE3</accession>
<dbReference type="Pfam" id="PF01425">
    <property type="entry name" value="Amidase"/>
    <property type="match status" value="1"/>
</dbReference>
<dbReference type="Proteomes" id="UP000535890">
    <property type="component" value="Unassembled WGS sequence"/>
</dbReference>
<organism evidence="2 3">
    <name type="scientific">Actinomycetospora corticicola</name>
    <dbReference type="NCBI Taxonomy" id="663602"/>
    <lineage>
        <taxon>Bacteria</taxon>
        <taxon>Bacillati</taxon>
        <taxon>Actinomycetota</taxon>
        <taxon>Actinomycetes</taxon>
        <taxon>Pseudonocardiales</taxon>
        <taxon>Pseudonocardiaceae</taxon>
        <taxon>Actinomycetospora</taxon>
    </lineage>
</organism>
<dbReference type="PANTHER" id="PTHR11895:SF76">
    <property type="entry name" value="INDOLEACETAMIDE HYDROLASE"/>
    <property type="match status" value="1"/>
</dbReference>
<keyword evidence="2" id="KW-0378">Hydrolase</keyword>
<sequence length="474" mass="49955">MSTALHELGLVELAAALRRRDVSCVEVATATLARLDDLNPAVNAVVARRDPDAVLAEAAARDAEAAAGRWRGVLHGVPQAVKDLAEVAGQPFAAGSPVFRDRVGVVDAPHVARMRAAGALFVGRTNTPEMGFGSQTYNPVYGATRNPWDLTRTVGGSSGGAAAALACRLLPAADGSDYMGSLRNPAAWSSAYGLRPSRGRVPGVPGFVAQLGEAGPMARSVADLAALLSVMTTGGPVGPLDHSDPLDLSSLTAADPTSLRVGWLGDLGGRLACEDGLLDLARRGSVDVFAGLGATVEEVVPPFDLDALWEAFLVWRWWNACEMAPLLEHHRADLKPELVWEIEQGLTLTALRVHRAAAVRAEWFRAVVGMFDRFDVLVAPATQVHPFPVEVTWPREIAGRTMDTYHRWMETVAPWSMAGVPVMGMPAGFTPGGLPVGVQLIGPPGGDRRVLEVALAHEAATGFAGAVPPVVSRS</sequence>
<dbReference type="EMBL" id="JACCBN010000001">
    <property type="protein sequence ID" value="NYD37211.1"/>
    <property type="molecule type" value="Genomic_DNA"/>
</dbReference>
<keyword evidence="3" id="KW-1185">Reference proteome</keyword>
<dbReference type="InterPro" id="IPR023631">
    <property type="entry name" value="Amidase_dom"/>
</dbReference>
<proteinExistence type="predicted"/>
<dbReference type="RefSeq" id="WP_179794788.1">
    <property type="nucleotide sequence ID" value="NZ_BAABHP010000014.1"/>
</dbReference>
<dbReference type="GO" id="GO:0004040">
    <property type="term" value="F:amidase activity"/>
    <property type="evidence" value="ECO:0007669"/>
    <property type="project" value="UniProtKB-EC"/>
</dbReference>
<dbReference type="NCBIfam" id="NF005686">
    <property type="entry name" value="PRK07486.1"/>
    <property type="match status" value="1"/>
</dbReference>
<evidence type="ECO:0000259" key="1">
    <source>
        <dbReference type="Pfam" id="PF01425"/>
    </source>
</evidence>
<feature type="domain" description="Amidase" evidence="1">
    <location>
        <begin position="26"/>
        <end position="451"/>
    </location>
</feature>
<protein>
    <submittedName>
        <fullName evidence="2">Amidase</fullName>
        <ecNumber evidence="2">3.5.1.4</ecNumber>
    </submittedName>
</protein>